<protein>
    <submittedName>
        <fullName evidence="5">LacI family DNA-binding transcriptional regulator</fullName>
    </submittedName>
</protein>
<dbReference type="SMART" id="SM00354">
    <property type="entry name" value="HTH_LACI"/>
    <property type="match status" value="1"/>
</dbReference>
<dbReference type="EMBL" id="JAYGGQ010000007">
    <property type="protein sequence ID" value="MEA5455244.1"/>
    <property type="molecule type" value="Genomic_DNA"/>
</dbReference>
<dbReference type="Proteomes" id="UP001304769">
    <property type="component" value="Unassembled WGS sequence"/>
</dbReference>
<comment type="caution">
    <text evidence="5">The sequence shown here is derived from an EMBL/GenBank/DDBJ whole genome shotgun (WGS) entry which is preliminary data.</text>
</comment>
<keyword evidence="2 5" id="KW-0238">DNA-binding</keyword>
<reference evidence="5 6" key="1">
    <citation type="submission" date="2023-12" db="EMBL/GenBank/DDBJ databases">
        <title>Sinomonas terricola sp. nov, isolated from litchi orchard soil in Guangdong, PR China.</title>
        <authorList>
            <person name="Jiaxin W."/>
            <person name="Yang Z."/>
            <person name="Honghui Z."/>
        </authorList>
    </citation>
    <scope>NUCLEOTIDE SEQUENCE [LARGE SCALE GENOMIC DNA]</scope>
    <source>
        <strain evidence="5 6">JGH33</strain>
    </source>
</reference>
<dbReference type="SUPFAM" id="SSF47413">
    <property type="entry name" value="lambda repressor-like DNA-binding domains"/>
    <property type="match status" value="1"/>
</dbReference>
<dbReference type="Gene3D" id="1.10.260.40">
    <property type="entry name" value="lambda repressor-like DNA-binding domains"/>
    <property type="match status" value="1"/>
</dbReference>
<evidence type="ECO:0000256" key="1">
    <source>
        <dbReference type="ARBA" id="ARBA00023015"/>
    </source>
</evidence>
<dbReference type="PROSITE" id="PS50932">
    <property type="entry name" value="HTH_LACI_2"/>
    <property type="match status" value="1"/>
</dbReference>
<organism evidence="5 6">
    <name type="scientific">Sinomonas terricola</name>
    <dbReference type="NCBI Taxonomy" id="3110330"/>
    <lineage>
        <taxon>Bacteria</taxon>
        <taxon>Bacillati</taxon>
        <taxon>Actinomycetota</taxon>
        <taxon>Actinomycetes</taxon>
        <taxon>Micrococcales</taxon>
        <taxon>Micrococcaceae</taxon>
        <taxon>Sinomonas</taxon>
    </lineage>
</organism>
<keyword evidence="3" id="KW-0804">Transcription</keyword>
<dbReference type="PANTHER" id="PTHR30146:SF109">
    <property type="entry name" value="HTH-TYPE TRANSCRIPTIONAL REGULATOR GALS"/>
    <property type="match status" value="1"/>
</dbReference>
<dbReference type="CDD" id="cd06267">
    <property type="entry name" value="PBP1_LacI_sugar_binding-like"/>
    <property type="match status" value="1"/>
</dbReference>
<keyword evidence="6" id="KW-1185">Reference proteome</keyword>
<dbReference type="InterPro" id="IPR000843">
    <property type="entry name" value="HTH_LacI"/>
</dbReference>
<dbReference type="InterPro" id="IPR046335">
    <property type="entry name" value="LacI/GalR-like_sensor"/>
</dbReference>
<dbReference type="PRINTS" id="PR00036">
    <property type="entry name" value="HTHLACI"/>
</dbReference>
<dbReference type="Pfam" id="PF00356">
    <property type="entry name" value="LacI"/>
    <property type="match status" value="1"/>
</dbReference>
<dbReference type="SUPFAM" id="SSF53822">
    <property type="entry name" value="Periplasmic binding protein-like I"/>
    <property type="match status" value="1"/>
</dbReference>
<evidence type="ECO:0000259" key="4">
    <source>
        <dbReference type="PROSITE" id="PS50932"/>
    </source>
</evidence>
<dbReference type="InterPro" id="IPR028082">
    <property type="entry name" value="Peripla_BP_I"/>
</dbReference>
<evidence type="ECO:0000256" key="2">
    <source>
        <dbReference type="ARBA" id="ARBA00023125"/>
    </source>
</evidence>
<keyword evidence="1" id="KW-0805">Transcription regulation</keyword>
<dbReference type="RefSeq" id="WP_323279099.1">
    <property type="nucleotide sequence ID" value="NZ_JAYGGQ010000007.1"/>
</dbReference>
<dbReference type="PANTHER" id="PTHR30146">
    <property type="entry name" value="LACI-RELATED TRANSCRIPTIONAL REPRESSOR"/>
    <property type="match status" value="1"/>
</dbReference>
<evidence type="ECO:0000256" key="3">
    <source>
        <dbReference type="ARBA" id="ARBA00023163"/>
    </source>
</evidence>
<gene>
    <name evidence="5" type="ORF">SPF06_10970</name>
</gene>
<name>A0ABU5T6F3_9MICC</name>
<dbReference type="CDD" id="cd01392">
    <property type="entry name" value="HTH_LacI"/>
    <property type="match status" value="1"/>
</dbReference>
<dbReference type="PROSITE" id="PS00356">
    <property type="entry name" value="HTH_LACI_1"/>
    <property type="match status" value="1"/>
</dbReference>
<evidence type="ECO:0000313" key="6">
    <source>
        <dbReference type="Proteomes" id="UP001304769"/>
    </source>
</evidence>
<dbReference type="Pfam" id="PF13377">
    <property type="entry name" value="Peripla_BP_3"/>
    <property type="match status" value="1"/>
</dbReference>
<sequence>MVTMSDVARLAGVSTMTVSNVINGRRSVSQDLRRRVLDAVRETGYTMNRSARTLRTGTTGVIGLAVPSLDHMYFAELGSRVIAKAAELGYRVAVQQTGAHIEGEIDAVAMSHTLDCDGLILSAIEIGPEEAALLNRSIPLVLLGERLYGEAVDHVAMPNVEGTRAATVHLVEQGCRRIAWASNAVPEDDQHNVVIDRLLGYRRGLADAGLREDPELLVPVDQPTMADAAAGIAQMVRDGVEFDGVVAVTDAVAFGVMRGLANAGLRVPQDVRVIGFDDVQHAQFSVPSLSTIAPDHDWMVTTALTLLSERIKDHSPRPGRELVAPFRLVARESTA</sequence>
<dbReference type="InterPro" id="IPR010982">
    <property type="entry name" value="Lambda_DNA-bd_dom_sf"/>
</dbReference>
<accession>A0ABU5T6F3</accession>
<evidence type="ECO:0000313" key="5">
    <source>
        <dbReference type="EMBL" id="MEA5455244.1"/>
    </source>
</evidence>
<proteinExistence type="predicted"/>
<feature type="domain" description="HTH lacI-type" evidence="4">
    <location>
        <begin position="2"/>
        <end position="56"/>
    </location>
</feature>
<dbReference type="Gene3D" id="3.40.50.2300">
    <property type="match status" value="2"/>
</dbReference>
<dbReference type="GO" id="GO:0003677">
    <property type="term" value="F:DNA binding"/>
    <property type="evidence" value="ECO:0007669"/>
    <property type="project" value="UniProtKB-KW"/>
</dbReference>